<feature type="transmembrane region" description="Helical" evidence="8">
    <location>
        <begin position="88"/>
        <end position="108"/>
    </location>
</feature>
<dbReference type="GO" id="GO:0005886">
    <property type="term" value="C:plasma membrane"/>
    <property type="evidence" value="ECO:0007669"/>
    <property type="project" value="UniProtKB-SubCell"/>
</dbReference>
<evidence type="ECO:0000313" key="9">
    <source>
        <dbReference type="EMBL" id="OUE18975.1"/>
    </source>
</evidence>
<evidence type="ECO:0000256" key="7">
    <source>
        <dbReference type="ARBA" id="ARBA00023136"/>
    </source>
</evidence>
<dbReference type="GO" id="GO:0033214">
    <property type="term" value="P:siderophore-iron import into cell"/>
    <property type="evidence" value="ECO:0007669"/>
    <property type="project" value="TreeGrafter"/>
</dbReference>
<dbReference type="Pfam" id="PF01032">
    <property type="entry name" value="FecCD"/>
    <property type="match status" value="1"/>
</dbReference>
<dbReference type="SUPFAM" id="SSF81345">
    <property type="entry name" value="ABC transporter involved in vitamin B12 uptake, BtuC"/>
    <property type="match status" value="1"/>
</dbReference>
<keyword evidence="3" id="KW-0813">Transport</keyword>
<dbReference type="PANTHER" id="PTHR30472:SF37">
    <property type="entry name" value="FE(3+) DICITRATE TRANSPORT SYSTEM PERMEASE PROTEIN FECD-RELATED"/>
    <property type="match status" value="1"/>
</dbReference>
<evidence type="ECO:0000256" key="3">
    <source>
        <dbReference type="ARBA" id="ARBA00022448"/>
    </source>
</evidence>
<evidence type="ECO:0000256" key="6">
    <source>
        <dbReference type="ARBA" id="ARBA00022989"/>
    </source>
</evidence>
<keyword evidence="4" id="KW-1003">Cell membrane</keyword>
<dbReference type="Proteomes" id="UP000195011">
    <property type="component" value="Unassembled WGS sequence"/>
</dbReference>
<comment type="caution">
    <text evidence="9">The sequence shown here is derived from an EMBL/GenBank/DDBJ whole genome shotgun (WGS) entry which is preliminary data.</text>
</comment>
<reference evidence="9 10" key="1">
    <citation type="submission" date="2016-08" db="EMBL/GenBank/DDBJ databases">
        <title>Genome sequence of Clavibacter michiganensis spp strain CFBP8017.</title>
        <authorList>
            <person name="Thapa S.P."/>
            <person name="Coaker G."/>
            <person name="Jacques M.-A."/>
        </authorList>
    </citation>
    <scope>NUCLEOTIDE SEQUENCE [LARGE SCALE GENOMIC DNA]</scope>
    <source>
        <strain evidence="9">CFBP8017</strain>
    </source>
</reference>
<comment type="subcellular location">
    <subcellularLocation>
        <location evidence="1">Cell membrane</location>
        <topology evidence="1">Multi-pass membrane protein</topology>
    </subcellularLocation>
</comment>
<dbReference type="EMBL" id="MDJY01000060">
    <property type="protein sequence ID" value="OUE18975.1"/>
    <property type="molecule type" value="Genomic_DNA"/>
</dbReference>
<evidence type="ECO:0000256" key="4">
    <source>
        <dbReference type="ARBA" id="ARBA00022475"/>
    </source>
</evidence>
<evidence type="ECO:0000256" key="8">
    <source>
        <dbReference type="SAM" id="Phobius"/>
    </source>
</evidence>
<dbReference type="Gene3D" id="1.10.3470.10">
    <property type="entry name" value="ABC transporter involved in vitamin B12 uptake, BtuC"/>
    <property type="match status" value="1"/>
</dbReference>
<dbReference type="AlphaFoldDB" id="A0A251Y3W7"/>
<protein>
    <submittedName>
        <fullName evidence="9">Putative siderophore transport system permease protein YfhA</fullName>
    </submittedName>
</protein>
<keyword evidence="6 8" id="KW-1133">Transmembrane helix</keyword>
<evidence type="ECO:0000256" key="1">
    <source>
        <dbReference type="ARBA" id="ARBA00004651"/>
    </source>
</evidence>
<evidence type="ECO:0000256" key="5">
    <source>
        <dbReference type="ARBA" id="ARBA00022692"/>
    </source>
</evidence>
<sequence>MLPEAGCADALESLGRARLLALAIAVVLTATAVAAVGVIGFVGLVAPHAARALVGSRHARVVPVAILLGAALVTLADLLGRTVIAPAQLGAGLVTALVGTPYFVWLLWRGRAARGR</sequence>
<comment type="similarity">
    <text evidence="2">Belongs to the binding-protein-dependent transport system permease family. FecCD subfamily.</text>
</comment>
<keyword evidence="5 8" id="KW-0812">Transmembrane</keyword>
<keyword evidence="7 8" id="KW-0472">Membrane</keyword>
<feature type="transmembrane region" description="Helical" evidence="8">
    <location>
        <begin position="20"/>
        <end position="46"/>
    </location>
</feature>
<organism evidence="9 10">
    <name type="scientific">Clavibacter michiganensis</name>
    <dbReference type="NCBI Taxonomy" id="28447"/>
    <lineage>
        <taxon>Bacteria</taxon>
        <taxon>Bacillati</taxon>
        <taxon>Actinomycetota</taxon>
        <taxon>Actinomycetes</taxon>
        <taxon>Micrococcales</taxon>
        <taxon>Microbacteriaceae</taxon>
        <taxon>Clavibacter</taxon>
    </lineage>
</organism>
<dbReference type="GO" id="GO:0022857">
    <property type="term" value="F:transmembrane transporter activity"/>
    <property type="evidence" value="ECO:0007669"/>
    <property type="project" value="InterPro"/>
</dbReference>
<dbReference type="InterPro" id="IPR037294">
    <property type="entry name" value="ABC_BtuC-like"/>
</dbReference>
<dbReference type="InterPro" id="IPR000522">
    <property type="entry name" value="ABC_transptr_permease_BtuC"/>
</dbReference>
<proteinExistence type="inferred from homology"/>
<name>A0A251Y3W7_9MICO</name>
<gene>
    <name evidence="9" type="primary">yfhA</name>
    <name evidence="9" type="ORF">BFL36_13105</name>
</gene>
<feature type="transmembrane region" description="Helical" evidence="8">
    <location>
        <begin position="58"/>
        <end position="76"/>
    </location>
</feature>
<dbReference type="PANTHER" id="PTHR30472">
    <property type="entry name" value="FERRIC ENTEROBACTIN TRANSPORT SYSTEM PERMEASE PROTEIN"/>
    <property type="match status" value="1"/>
</dbReference>
<evidence type="ECO:0000256" key="2">
    <source>
        <dbReference type="ARBA" id="ARBA00007935"/>
    </source>
</evidence>
<accession>A0A251Y3W7</accession>
<evidence type="ECO:0000313" key="10">
    <source>
        <dbReference type="Proteomes" id="UP000195011"/>
    </source>
</evidence>